<evidence type="ECO:0000313" key="1">
    <source>
        <dbReference type="EMBL" id="JAD31944.1"/>
    </source>
</evidence>
<accession>A0A0A8YXS3</accession>
<dbReference type="AlphaFoldDB" id="A0A0A8YXS3"/>
<dbReference type="EMBL" id="GBRH01265951">
    <property type="protein sequence ID" value="JAD31944.1"/>
    <property type="molecule type" value="Transcribed_RNA"/>
</dbReference>
<organism evidence="1">
    <name type="scientific">Arundo donax</name>
    <name type="common">Giant reed</name>
    <name type="synonym">Donax arundinaceus</name>
    <dbReference type="NCBI Taxonomy" id="35708"/>
    <lineage>
        <taxon>Eukaryota</taxon>
        <taxon>Viridiplantae</taxon>
        <taxon>Streptophyta</taxon>
        <taxon>Embryophyta</taxon>
        <taxon>Tracheophyta</taxon>
        <taxon>Spermatophyta</taxon>
        <taxon>Magnoliopsida</taxon>
        <taxon>Liliopsida</taxon>
        <taxon>Poales</taxon>
        <taxon>Poaceae</taxon>
        <taxon>PACMAD clade</taxon>
        <taxon>Arundinoideae</taxon>
        <taxon>Arundineae</taxon>
        <taxon>Arundo</taxon>
    </lineage>
</organism>
<reference evidence="1" key="2">
    <citation type="journal article" date="2015" name="Data Brief">
        <title>Shoot transcriptome of the giant reed, Arundo donax.</title>
        <authorList>
            <person name="Barrero R.A."/>
            <person name="Guerrero F.D."/>
            <person name="Moolhuijzen P."/>
            <person name="Goolsby J.A."/>
            <person name="Tidwell J."/>
            <person name="Bellgard S.E."/>
            <person name="Bellgard M.I."/>
        </authorList>
    </citation>
    <scope>NUCLEOTIDE SEQUENCE</scope>
    <source>
        <tissue evidence="1">Shoot tissue taken approximately 20 cm above the soil surface</tissue>
    </source>
</reference>
<reference evidence="1" key="1">
    <citation type="submission" date="2014-09" db="EMBL/GenBank/DDBJ databases">
        <authorList>
            <person name="Magalhaes I.L.F."/>
            <person name="Oliveira U."/>
            <person name="Santos F.R."/>
            <person name="Vidigal T.H.D.A."/>
            <person name="Brescovit A.D."/>
            <person name="Santos A.J."/>
        </authorList>
    </citation>
    <scope>NUCLEOTIDE SEQUENCE</scope>
    <source>
        <tissue evidence="1">Shoot tissue taken approximately 20 cm above the soil surface</tissue>
    </source>
</reference>
<protein>
    <submittedName>
        <fullName evidence="1">Uncharacterized protein</fullName>
    </submittedName>
</protein>
<proteinExistence type="predicted"/>
<sequence>MWSLMLYVVSVSQRQMVQLFGHTEIYLKFSIIAPCHQVTCMSDNIQPGWIGRIW</sequence>
<name>A0A0A8YXS3_ARUDO</name>